<dbReference type="EMBL" id="JH597777">
    <property type="status" value="NOT_ANNOTATED_CDS"/>
    <property type="molecule type" value="Genomic_DNA"/>
</dbReference>
<feature type="compositionally biased region" description="Basic and acidic residues" evidence="1">
    <location>
        <begin position="1"/>
        <end position="16"/>
    </location>
</feature>
<dbReference type="InParanoid" id="M4B245"/>
<evidence type="ECO:0000313" key="3">
    <source>
        <dbReference type="Proteomes" id="UP000011713"/>
    </source>
</evidence>
<reference evidence="3" key="1">
    <citation type="journal article" date="2010" name="Science">
        <title>Signatures of adaptation to obligate biotrophy in the Hyaloperonospora arabidopsidis genome.</title>
        <authorList>
            <person name="Baxter L."/>
            <person name="Tripathy S."/>
            <person name="Ishaque N."/>
            <person name="Boot N."/>
            <person name="Cabral A."/>
            <person name="Kemen E."/>
            <person name="Thines M."/>
            <person name="Ah-Fong A."/>
            <person name="Anderson R."/>
            <person name="Badejoko W."/>
            <person name="Bittner-Eddy P."/>
            <person name="Boore J.L."/>
            <person name="Chibucos M.C."/>
            <person name="Coates M."/>
            <person name="Dehal P."/>
            <person name="Delehaunty K."/>
            <person name="Dong S."/>
            <person name="Downton P."/>
            <person name="Dumas B."/>
            <person name="Fabro G."/>
            <person name="Fronick C."/>
            <person name="Fuerstenberg S.I."/>
            <person name="Fulton L."/>
            <person name="Gaulin E."/>
            <person name="Govers F."/>
            <person name="Hughes L."/>
            <person name="Humphray S."/>
            <person name="Jiang R.H."/>
            <person name="Judelson H."/>
            <person name="Kamoun S."/>
            <person name="Kyung K."/>
            <person name="Meijer H."/>
            <person name="Minx P."/>
            <person name="Morris P."/>
            <person name="Nelson J."/>
            <person name="Phuntumart V."/>
            <person name="Qutob D."/>
            <person name="Rehmany A."/>
            <person name="Rougon-Cardoso A."/>
            <person name="Ryden P."/>
            <person name="Torto-Alalibo T."/>
            <person name="Studholme D."/>
            <person name="Wang Y."/>
            <person name="Win J."/>
            <person name="Wood J."/>
            <person name="Clifton S.W."/>
            <person name="Rogers J."/>
            <person name="Van den Ackerveken G."/>
            <person name="Jones J.D."/>
            <person name="McDowell J.M."/>
            <person name="Beynon J."/>
            <person name="Tyler B.M."/>
        </authorList>
    </citation>
    <scope>NUCLEOTIDE SEQUENCE [LARGE SCALE GENOMIC DNA]</scope>
    <source>
        <strain evidence="3">Emoy2</strain>
    </source>
</reference>
<feature type="region of interest" description="Disordered" evidence="1">
    <location>
        <begin position="1"/>
        <end position="33"/>
    </location>
</feature>
<name>M4B245_HYAAE</name>
<evidence type="ECO:0000313" key="2">
    <source>
        <dbReference type="EnsemblProtists" id="HpaP800342"/>
    </source>
</evidence>
<feature type="region of interest" description="Disordered" evidence="1">
    <location>
        <begin position="94"/>
        <end position="113"/>
    </location>
</feature>
<organism evidence="2 3">
    <name type="scientific">Hyaloperonospora arabidopsidis (strain Emoy2)</name>
    <name type="common">Downy mildew agent</name>
    <name type="synonym">Peronospora arabidopsidis</name>
    <dbReference type="NCBI Taxonomy" id="559515"/>
    <lineage>
        <taxon>Eukaryota</taxon>
        <taxon>Sar</taxon>
        <taxon>Stramenopiles</taxon>
        <taxon>Oomycota</taxon>
        <taxon>Peronosporomycetes</taxon>
        <taxon>Peronosporales</taxon>
        <taxon>Peronosporaceae</taxon>
        <taxon>Hyaloperonospora</taxon>
    </lineage>
</organism>
<accession>M4B245</accession>
<evidence type="ECO:0000256" key="1">
    <source>
        <dbReference type="SAM" id="MobiDB-lite"/>
    </source>
</evidence>
<keyword evidence="3" id="KW-1185">Reference proteome</keyword>
<dbReference type="VEuPathDB" id="FungiDB:HpaG800342"/>
<protein>
    <submittedName>
        <fullName evidence="2">Uncharacterized protein</fullName>
    </submittedName>
</protein>
<dbReference type="AlphaFoldDB" id="M4B245"/>
<dbReference type="Proteomes" id="UP000011713">
    <property type="component" value="Unassembled WGS sequence"/>
</dbReference>
<dbReference type="EnsemblProtists" id="HpaT800342">
    <property type="protein sequence ID" value="HpaP800342"/>
    <property type="gene ID" value="HpaG800342"/>
</dbReference>
<dbReference type="HOGENOM" id="CLU_1698895_0_0_1"/>
<sequence>MATRDDTPGNATDRRPANKIAPSSDVRSPYIQHRGTAKAAADIPFLRRYTDSLRVWELYECSGMEHPCGEFEVCEMWQRWRRTRGKLTTVASTVKQSSLMHPEPPSLADESSNQDLRCSQAIGYGSVVRTKKNDGLDRTTFNDGIGHIPTLGNHG</sequence>
<proteinExistence type="predicted"/>
<reference evidence="2" key="2">
    <citation type="submission" date="2015-06" db="UniProtKB">
        <authorList>
            <consortium name="EnsemblProtists"/>
        </authorList>
    </citation>
    <scope>IDENTIFICATION</scope>
    <source>
        <strain evidence="2">Emoy2</strain>
    </source>
</reference>